<keyword evidence="3" id="KW-1133">Transmembrane helix</keyword>
<sequence length="432" mass="46695">MNSTNVSASSIIYSSDNPTQEMIDTKENFVESQQPEVKLNGGFVAWFQVLVSHLIVVNGFGYFSSFGLFQSHWTLSLNRSASDISWVGSISLFLLFFLGTLSGPLMDSGHFRSLILVGCGFQLLAVFATSAVTQYWQLILAQGVAQGIGNGLLFTPCVALVSIYWTKRRAFTLSLAACGAPVGGIIFPVISRQLAPTLGYPWTIRIMGFVMLFNAIIIMLLARPRQFNRTNGPLVDPRAFKDPVYSLFSIGIFFTLWGVYIAYFYTSTFGREVIGISESGSLTLLIILNAVGIPGRIIPAFLADAYFGAFNVLIPFVGAGAAMLYAWAGIHQPGAYYAFVTLYGICANAVQTLFPSTLSLLTTDLSKMASRVGMVFAVGSIACLTGPPLAGRLIDMGNGSYLYAQVFGGSSMAVGCMFLGAARFCQLRRGKE</sequence>
<dbReference type="EMBL" id="MU006304">
    <property type="protein sequence ID" value="KAF2850862.1"/>
    <property type="molecule type" value="Genomic_DNA"/>
</dbReference>
<evidence type="ECO:0000313" key="4">
    <source>
        <dbReference type="EMBL" id="KAF2850862.1"/>
    </source>
</evidence>
<name>A0A6A7B6I2_9PLEO</name>
<protein>
    <submittedName>
        <fullName evidence="4">MFS monocarboxylate transporter-like protein</fullName>
    </submittedName>
</protein>
<organism evidence="4 5">
    <name type="scientific">Plenodomus tracheiphilus IPT5</name>
    <dbReference type="NCBI Taxonomy" id="1408161"/>
    <lineage>
        <taxon>Eukaryota</taxon>
        <taxon>Fungi</taxon>
        <taxon>Dikarya</taxon>
        <taxon>Ascomycota</taxon>
        <taxon>Pezizomycotina</taxon>
        <taxon>Dothideomycetes</taxon>
        <taxon>Pleosporomycetidae</taxon>
        <taxon>Pleosporales</taxon>
        <taxon>Pleosporineae</taxon>
        <taxon>Leptosphaeriaceae</taxon>
        <taxon>Plenodomus</taxon>
    </lineage>
</organism>
<feature type="transmembrane region" description="Helical" evidence="3">
    <location>
        <begin position="272"/>
        <end position="293"/>
    </location>
</feature>
<reference evidence="4" key="1">
    <citation type="submission" date="2020-01" db="EMBL/GenBank/DDBJ databases">
        <authorList>
            <consortium name="DOE Joint Genome Institute"/>
            <person name="Haridas S."/>
            <person name="Albert R."/>
            <person name="Binder M."/>
            <person name="Bloem J."/>
            <person name="Labutti K."/>
            <person name="Salamov A."/>
            <person name="Andreopoulos B."/>
            <person name="Baker S.E."/>
            <person name="Barry K."/>
            <person name="Bills G."/>
            <person name="Bluhm B.H."/>
            <person name="Cannon C."/>
            <person name="Castanera R."/>
            <person name="Culley D.E."/>
            <person name="Daum C."/>
            <person name="Ezra D."/>
            <person name="Gonzalez J.B."/>
            <person name="Henrissat B."/>
            <person name="Kuo A."/>
            <person name="Liang C."/>
            <person name="Lipzen A."/>
            <person name="Lutzoni F."/>
            <person name="Magnuson J."/>
            <person name="Mondo S."/>
            <person name="Nolan M."/>
            <person name="Ohm R."/>
            <person name="Pangilinan J."/>
            <person name="Park H.-J."/>
            <person name="Ramirez L."/>
            <person name="Alfaro M."/>
            <person name="Sun H."/>
            <person name="Tritt A."/>
            <person name="Yoshinaga Y."/>
            <person name="Zwiers L.-H."/>
            <person name="Turgeon B.G."/>
            <person name="Goodwin S.B."/>
            <person name="Spatafora J.W."/>
            <person name="Crous P.W."/>
            <person name="Grigoriev I.V."/>
        </authorList>
    </citation>
    <scope>NUCLEOTIDE SEQUENCE</scope>
    <source>
        <strain evidence="4">IPT5</strain>
    </source>
</reference>
<feature type="transmembrane region" description="Helical" evidence="3">
    <location>
        <begin position="372"/>
        <end position="390"/>
    </location>
</feature>
<comment type="subcellular location">
    <subcellularLocation>
        <location evidence="1">Membrane</location>
        <topology evidence="1">Multi-pass membrane protein</topology>
    </subcellularLocation>
</comment>
<feature type="transmembrane region" description="Helical" evidence="3">
    <location>
        <begin position="402"/>
        <end position="422"/>
    </location>
</feature>
<feature type="transmembrane region" description="Helical" evidence="3">
    <location>
        <begin position="173"/>
        <end position="190"/>
    </location>
</feature>
<dbReference type="GO" id="GO:0022857">
    <property type="term" value="F:transmembrane transporter activity"/>
    <property type="evidence" value="ECO:0007669"/>
    <property type="project" value="InterPro"/>
</dbReference>
<feature type="transmembrane region" description="Helical" evidence="3">
    <location>
        <begin position="305"/>
        <end position="328"/>
    </location>
</feature>
<dbReference type="Gene3D" id="1.20.1250.20">
    <property type="entry name" value="MFS general substrate transporter like domains"/>
    <property type="match status" value="1"/>
</dbReference>
<feature type="transmembrane region" description="Helical" evidence="3">
    <location>
        <begin position="334"/>
        <end position="360"/>
    </location>
</feature>
<accession>A0A6A7B6I2</accession>
<dbReference type="AlphaFoldDB" id="A0A6A7B6I2"/>
<evidence type="ECO:0000256" key="2">
    <source>
        <dbReference type="ARBA" id="ARBA00006727"/>
    </source>
</evidence>
<feature type="transmembrane region" description="Helical" evidence="3">
    <location>
        <begin position="43"/>
        <end position="64"/>
    </location>
</feature>
<gene>
    <name evidence="4" type="ORF">T440DRAFT_529436</name>
</gene>
<dbReference type="Proteomes" id="UP000799423">
    <property type="component" value="Unassembled WGS sequence"/>
</dbReference>
<keyword evidence="3" id="KW-0472">Membrane</keyword>
<dbReference type="SUPFAM" id="SSF103473">
    <property type="entry name" value="MFS general substrate transporter"/>
    <property type="match status" value="1"/>
</dbReference>
<keyword evidence="3" id="KW-0812">Transmembrane</keyword>
<keyword evidence="5" id="KW-1185">Reference proteome</keyword>
<feature type="transmembrane region" description="Helical" evidence="3">
    <location>
        <begin position="148"/>
        <end position="166"/>
    </location>
</feature>
<evidence type="ECO:0000256" key="1">
    <source>
        <dbReference type="ARBA" id="ARBA00004141"/>
    </source>
</evidence>
<dbReference type="InterPro" id="IPR036259">
    <property type="entry name" value="MFS_trans_sf"/>
</dbReference>
<feature type="transmembrane region" description="Helical" evidence="3">
    <location>
        <begin position="84"/>
        <end position="102"/>
    </location>
</feature>
<comment type="similarity">
    <text evidence="2">Belongs to the major facilitator superfamily. Monocarboxylate porter (TC 2.A.1.13) family.</text>
</comment>
<feature type="transmembrane region" description="Helical" evidence="3">
    <location>
        <begin position="202"/>
        <end position="222"/>
    </location>
</feature>
<dbReference type="OrthoDB" id="6499973at2759"/>
<evidence type="ECO:0000313" key="5">
    <source>
        <dbReference type="Proteomes" id="UP000799423"/>
    </source>
</evidence>
<dbReference type="PANTHER" id="PTHR11360:SF130">
    <property type="entry name" value="MAJOR FACILITATOR SUPERFAMILY (MFS) PROFILE DOMAIN-CONTAINING PROTEIN-RELATED"/>
    <property type="match status" value="1"/>
</dbReference>
<dbReference type="InterPro" id="IPR050327">
    <property type="entry name" value="Proton-linked_MCT"/>
</dbReference>
<dbReference type="InterPro" id="IPR011701">
    <property type="entry name" value="MFS"/>
</dbReference>
<evidence type="ECO:0000256" key="3">
    <source>
        <dbReference type="SAM" id="Phobius"/>
    </source>
</evidence>
<dbReference type="GO" id="GO:0016020">
    <property type="term" value="C:membrane"/>
    <property type="evidence" value="ECO:0007669"/>
    <property type="project" value="UniProtKB-SubCell"/>
</dbReference>
<feature type="transmembrane region" description="Helical" evidence="3">
    <location>
        <begin position="114"/>
        <end position="136"/>
    </location>
</feature>
<feature type="transmembrane region" description="Helical" evidence="3">
    <location>
        <begin position="243"/>
        <end position="266"/>
    </location>
</feature>
<dbReference type="PANTHER" id="PTHR11360">
    <property type="entry name" value="MONOCARBOXYLATE TRANSPORTER"/>
    <property type="match status" value="1"/>
</dbReference>
<proteinExistence type="inferred from homology"/>
<dbReference type="Pfam" id="PF07690">
    <property type="entry name" value="MFS_1"/>
    <property type="match status" value="1"/>
</dbReference>